<dbReference type="EMBL" id="WMIB01000001">
    <property type="protein sequence ID" value="MTH51892.1"/>
    <property type="molecule type" value="Genomic_DNA"/>
</dbReference>
<dbReference type="PROSITE" id="PS50995">
    <property type="entry name" value="HTH_MARR_2"/>
    <property type="match status" value="1"/>
</dbReference>
<proteinExistence type="predicted"/>
<keyword evidence="1" id="KW-0805">Transcription regulation</keyword>
<dbReference type="InterPro" id="IPR036388">
    <property type="entry name" value="WH-like_DNA-bd_sf"/>
</dbReference>
<keyword evidence="2" id="KW-0238">DNA-binding</keyword>
<dbReference type="PANTHER" id="PTHR42756">
    <property type="entry name" value="TRANSCRIPTIONAL REGULATOR, MARR"/>
    <property type="match status" value="1"/>
</dbReference>
<dbReference type="Pfam" id="PF01047">
    <property type="entry name" value="MarR"/>
    <property type="match status" value="1"/>
</dbReference>
<protein>
    <submittedName>
        <fullName evidence="5">MarR family transcriptional regulator</fullName>
    </submittedName>
</protein>
<evidence type="ECO:0000256" key="3">
    <source>
        <dbReference type="ARBA" id="ARBA00023163"/>
    </source>
</evidence>
<dbReference type="InterPro" id="IPR036390">
    <property type="entry name" value="WH_DNA-bd_sf"/>
</dbReference>
<gene>
    <name evidence="5" type="ORF">GKZ89_00625</name>
</gene>
<dbReference type="OrthoDB" id="1853358at2"/>
<dbReference type="RefSeq" id="WP_155110450.1">
    <property type="nucleotide sequence ID" value="NZ_WMIB01000001.1"/>
</dbReference>
<evidence type="ECO:0000256" key="2">
    <source>
        <dbReference type="ARBA" id="ARBA00023125"/>
    </source>
</evidence>
<reference evidence="5 6" key="1">
    <citation type="journal article" date="2017" name="Int. J. Syst. Evol. Microbiol.">
        <title>Bacillus mangrovi sp. nov., isolated from a sediment sample from a mangrove forest.</title>
        <authorList>
            <person name="Gupta V."/>
            <person name="Singh P.K."/>
            <person name="Korpole S."/>
            <person name="Tanuku N.R.S."/>
            <person name="Pinnaka A.K."/>
        </authorList>
    </citation>
    <scope>NUCLEOTIDE SEQUENCE [LARGE SCALE GENOMIC DNA]</scope>
    <source>
        <strain evidence="5 6">KCTC 33872</strain>
    </source>
</reference>
<evidence type="ECO:0000313" key="5">
    <source>
        <dbReference type="EMBL" id="MTH51892.1"/>
    </source>
</evidence>
<dbReference type="GO" id="GO:0003700">
    <property type="term" value="F:DNA-binding transcription factor activity"/>
    <property type="evidence" value="ECO:0007669"/>
    <property type="project" value="InterPro"/>
</dbReference>
<name>A0A7X2S1V1_9BACI</name>
<dbReference type="Proteomes" id="UP000434639">
    <property type="component" value="Unassembled WGS sequence"/>
</dbReference>
<dbReference type="SUPFAM" id="SSF46785">
    <property type="entry name" value="Winged helix' DNA-binding domain"/>
    <property type="match status" value="1"/>
</dbReference>
<keyword evidence="6" id="KW-1185">Reference proteome</keyword>
<evidence type="ECO:0000256" key="1">
    <source>
        <dbReference type="ARBA" id="ARBA00023015"/>
    </source>
</evidence>
<dbReference type="InterPro" id="IPR000835">
    <property type="entry name" value="HTH_MarR-typ"/>
</dbReference>
<sequence>METKRELFQIMVRRLGLLDKNCCTAADADLTLVQSHILAELERREAPSIQDVADTLGTDITTFSRQIQTMVKSGMITKKQSANDKRVYHLFLTEKGKNVSESINDQMNNFLEDVFSFMKPEEKEQVLTSIKLLNDSMAKSSMCCRPIRS</sequence>
<comment type="caution">
    <text evidence="5">The sequence shown here is derived from an EMBL/GenBank/DDBJ whole genome shotgun (WGS) entry which is preliminary data.</text>
</comment>
<accession>A0A7X2S1V1</accession>
<dbReference type="SMART" id="SM00347">
    <property type="entry name" value="HTH_MARR"/>
    <property type="match status" value="1"/>
</dbReference>
<dbReference type="PRINTS" id="PR00598">
    <property type="entry name" value="HTHMARR"/>
</dbReference>
<feature type="domain" description="HTH marR-type" evidence="4">
    <location>
        <begin position="4"/>
        <end position="135"/>
    </location>
</feature>
<organism evidence="5 6">
    <name type="scientific">Metabacillus mangrovi</name>
    <dbReference type="NCBI Taxonomy" id="1491830"/>
    <lineage>
        <taxon>Bacteria</taxon>
        <taxon>Bacillati</taxon>
        <taxon>Bacillota</taxon>
        <taxon>Bacilli</taxon>
        <taxon>Bacillales</taxon>
        <taxon>Bacillaceae</taxon>
        <taxon>Metabacillus</taxon>
    </lineage>
</organism>
<dbReference type="Gene3D" id="1.10.10.10">
    <property type="entry name" value="Winged helix-like DNA-binding domain superfamily/Winged helix DNA-binding domain"/>
    <property type="match status" value="1"/>
</dbReference>
<dbReference type="GO" id="GO:0003677">
    <property type="term" value="F:DNA binding"/>
    <property type="evidence" value="ECO:0007669"/>
    <property type="project" value="UniProtKB-KW"/>
</dbReference>
<evidence type="ECO:0000259" key="4">
    <source>
        <dbReference type="PROSITE" id="PS50995"/>
    </source>
</evidence>
<keyword evidence="3" id="KW-0804">Transcription</keyword>
<evidence type="ECO:0000313" key="6">
    <source>
        <dbReference type="Proteomes" id="UP000434639"/>
    </source>
</evidence>
<dbReference type="PANTHER" id="PTHR42756:SF1">
    <property type="entry name" value="TRANSCRIPTIONAL REPRESSOR OF EMRAB OPERON"/>
    <property type="match status" value="1"/>
</dbReference>
<dbReference type="AlphaFoldDB" id="A0A7X2S1V1"/>